<feature type="domain" description="KAP NTPase" evidence="1">
    <location>
        <begin position="22"/>
        <end position="250"/>
    </location>
</feature>
<name>A0AAP2S5K1_9PSED</name>
<dbReference type="Proteomes" id="UP000814126">
    <property type="component" value="Unassembled WGS sequence"/>
</dbReference>
<evidence type="ECO:0000313" key="2">
    <source>
        <dbReference type="EMBL" id="MCF5658048.1"/>
    </source>
</evidence>
<evidence type="ECO:0000259" key="1">
    <source>
        <dbReference type="Pfam" id="PF07693"/>
    </source>
</evidence>
<proteinExistence type="predicted"/>
<dbReference type="SUPFAM" id="SSF52540">
    <property type="entry name" value="P-loop containing nucleoside triphosphate hydrolases"/>
    <property type="match status" value="1"/>
</dbReference>
<gene>
    <name evidence="2" type="ORF">GIV46_23875</name>
</gene>
<reference evidence="2" key="1">
    <citation type="submission" date="2019-11" db="EMBL/GenBank/DDBJ databases">
        <title>Epiphytic Pseudomonas syringae from cherry orchards.</title>
        <authorList>
            <person name="Hulin M.T."/>
        </authorList>
    </citation>
    <scope>NUCLEOTIDE SEQUENCE</scope>
    <source>
        <strain evidence="2">PA-2-1F</strain>
    </source>
</reference>
<dbReference type="Gene3D" id="3.40.50.300">
    <property type="entry name" value="P-loop containing nucleotide triphosphate hydrolases"/>
    <property type="match status" value="1"/>
</dbReference>
<protein>
    <recommendedName>
        <fullName evidence="1">KAP NTPase domain-containing protein</fullName>
    </recommendedName>
</protein>
<comment type="caution">
    <text evidence="2">The sequence shown here is derived from an EMBL/GenBank/DDBJ whole genome shotgun (WGS) entry which is preliminary data.</text>
</comment>
<accession>A0AAP2S5K1</accession>
<dbReference type="Pfam" id="PF07693">
    <property type="entry name" value="KAP_NTPase"/>
    <property type="match status" value="1"/>
</dbReference>
<dbReference type="EMBL" id="WJZX01000179">
    <property type="protein sequence ID" value="MCF5658048.1"/>
    <property type="molecule type" value="Genomic_DNA"/>
</dbReference>
<organism evidence="2 3">
    <name type="scientific">Pseudomonas poae</name>
    <dbReference type="NCBI Taxonomy" id="200451"/>
    <lineage>
        <taxon>Bacteria</taxon>
        <taxon>Pseudomonadati</taxon>
        <taxon>Pseudomonadota</taxon>
        <taxon>Gammaproteobacteria</taxon>
        <taxon>Pseudomonadales</taxon>
        <taxon>Pseudomonadaceae</taxon>
        <taxon>Pseudomonas</taxon>
    </lineage>
</organism>
<sequence length="465" mass="52622">MSGELDVWADDFMGRKPSCDFLTKYILENEHIKVLNVNSPWGSGKTFFLDRWKAELSKKHVCVFFNAWETDYSAEPLLALVTCIEQQTKDKLDITATEAGRRAVDISTGILKKAMPLIAKGLVRKYVGVEIDDLIGAGSADDTADAAGGLVGSLIEDQAKTTKQVEDFKKTLVATLSKAAENNNLESPAFIFIDELDRCRPTYAIELLERIKHFFEIKGCRFIIASDSKQLAHAIRAVYGQGFSSEQYLNRFFDAEYNLDNTDVLSLVRGSLPEINSIRLEMNISGRVARNSFDNVPVVEAKKHTVTSLLGGVTENQLILVGLVKYFKVELRELYNYIKQIKSAADTIGDSVHFFWLAYLVFLKGSKADQYDDLKRPDKWKAAMAEFDRVRGHTVTFSFSTELPSVMEIALFYLTLLNSDEQELYGLTSQMPSWRTLIYYSVTSRDGIERLRQYRDVVELAHRLN</sequence>
<dbReference type="AlphaFoldDB" id="A0AAP2S5K1"/>
<dbReference type="InterPro" id="IPR027417">
    <property type="entry name" value="P-loop_NTPase"/>
</dbReference>
<dbReference type="InterPro" id="IPR011646">
    <property type="entry name" value="KAP_P-loop"/>
</dbReference>
<evidence type="ECO:0000313" key="3">
    <source>
        <dbReference type="Proteomes" id="UP000814126"/>
    </source>
</evidence>